<feature type="region of interest" description="Disordered" evidence="1">
    <location>
        <begin position="1"/>
        <end position="248"/>
    </location>
</feature>
<dbReference type="InterPro" id="IPR056041">
    <property type="entry name" value="DUF7624"/>
</dbReference>
<dbReference type="HOGENOM" id="CLU_014596_0_0_1"/>
<feature type="compositionally biased region" description="Basic and acidic residues" evidence="1">
    <location>
        <begin position="81"/>
        <end position="96"/>
    </location>
</feature>
<feature type="compositionally biased region" description="Low complexity" evidence="1">
    <location>
        <begin position="15"/>
        <end position="25"/>
    </location>
</feature>
<proteinExistence type="predicted"/>
<dbReference type="VEuPathDB" id="FungiDB:PV09_00583"/>
<feature type="compositionally biased region" description="Polar residues" evidence="1">
    <location>
        <begin position="477"/>
        <end position="509"/>
    </location>
</feature>
<dbReference type="Pfam" id="PF24616">
    <property type="entry name" value="DUF7624"/>
    <property type="match status" value="1"/>
</dbReference>
<dbReference type="EMBL" id="KN847530">
    <property type="protein sequence ID" value="KIW08627.1"/>
    <property type="molecule type" value="Genomic_DNA"/>
</dbReference>
<feature type="compositionally biased region" description="Polar residues" evidence="1">
    <location>
        <begin position="1"/>
        <end position="14"/>
    </location>
</feature>
<dbReference type="Proteomes" id="UP000053259">
    <property type="component" value="Unassembled WGS sequence"/>
</dbReference>
<gene>
    <name evidence="3" type="ORF">PV09_00583</name>
</gene>
<feature type="compositionally biased region" description="Polar residues" evidence="1">
    <location>
        <begin position="547"/>
        <end position="561"/>
    </location>
</feature>
<dbReference type="InParanoid" id="A0A0D1Z6P0"/>
<reference evidence="3 4" key="1">
    <citation type="submission" date="2015-01" db="EMBL/GenBank/DDBJ databases">
        <title>The Genome Sequence of Ochroconis gallopava CBS43764.</title>
        <authorList>
            <consortium name="The Broad Institute Genomics Platform"/>
            <person name="Cuomo C."/>
            <person name="de Hoog S."/>
            <person name="Gorbushina A."/>
            <person name="Stielow B."/>
            <person name="Teixiera M."/>
            <person name="Abouelleil A."/>
            <person name="Chapman S.B."/>
            <person name="Priest M."/>
            <person name="Young S.K."/>
            <person name="Wortman J."/>
            <person name="Nusbaum C."/>
            <person name="Birren B."/>
        </authorList>
    </citation>
    <scope>NUCLEOTIDE SEQUENCE [LARGE SCALE GENOMIC DNA]</scope>
    <source>
        <strain evidence="3 4">CBS 43764</strain>
    </source>
</reference>
<name>A0A0D1Z6P0_9PEZI</name>
<dbReference type="RefSeq" id="XP_016218496.1">
    <property type="nucleotide sequence ID" value="XM_016353343.1"/>
</dbReference>
<feature type="region of interest" description="Disordered" evidence="1">
    <location>
        <begin position="541"/>
        <end position="590"/>
    </location>
</feature>
<feature type="compositionally biased region" description="Low complexity" evidence="1">
    <location>
        <begin position="562"/>
        <end position="575"/>
    </location>
</feature>
<feature type="region of interest" description="Disordered" evidence="1">
    <location>
        <begin position="468"/>
        <end position="527"/>
    </location>
</feature>
<keyword evidence="4" id="KW-1185">Reference proteome</keyword>
<feature type="compositionally biased region" description="Basic and acidic residues" evidence="1">
    <location>
        <begin position="178"/>
        <end position="191"/>
    </location>
</feature>
<dbReference type="GeneID" id="27308556"/>
<evidence type="ECO:0000256" key="1">
    <source>
        <dbReference type="SAM" id="MobiDB-lite"/>
    </source>
</evidence>
<sequence length="712" mass="78838">MAMTTTLVPSPSLNSSFSPYTDSPSSPAPYSVAFRPMNRQSTGSEKDSLAPPPSPYPATVDPSPVESNDSHSTDVTDIDAEDVHSPSHADGLKSPDIEIISPASGMSAEDVSPLPHIDTNIIIKDSEDGQPQSVIHAPTGFKQFDTKKTAVARHSRRGSSPSETSEHTAVVSPTTPESADRPEEKKQHLRDSAPPLNTQVLPARLGSGGTPRASTIQEAEEEWRRRSWASNKSQSLEDIAEADDHERSDTAYAAGQVGSIGEALKSLNSAEKEVASLKTALSECWTLCNTLANLSSMHRERMFSFSGSGDVQEQAWRSCWKLCQNLYESRDEDHNSQVRPTLELCREFCQALFEARQRGDEVTDSILRVSFELNNHLYNIHDRNLPDAFRERTLDFYLTMCHRLMKQRTSLPEETDALLRACWTLAELLFSLRQNNRDSRAVDEELLGSAVQACWDLCDLFREGWTQIRPERGTPRPTKTTFQPNPFPSNLSQSTSSRPESSASGTFHSVDSFPPETPTTIYDDRDDMSPAEMAVPNILVLGPENPRWSSNNSVTGSMSGYSESSQRTARSASRALQHTPPPVVQQDSEDPNLLRLKTLIVKAALNIGFGRQSPTTLTAFVKTLPSTAFGTQSWQMKLFESYRKLVLTDPSLRGDHRTILPQGRRMSASEIGRAVQWMSRNESFSWFKDLFKLVFGFGPEEAAGKKGVGVQI</sequence>
<evidence type="ECO:0000313" key="4">
    <source>
        <dbReference type="Proteomes" id="UP000053259"/>
    </source>
</evidence>
<dbReference type="AlphaFoldDB" id="A0A0D1Z6P0"/>
<dbReference type="STRING" id="253628.A0A0D1Z6P0"/>
<dbReference type="OrthoDB" id="5230484at2759"/>
<accession>A0A0D1Z6P0</accession>
<feature type="domain" description="DUF7624" evidence="2">
    <location>
        <begin position="584"/>
        <end position="711"/>
    </location>
</feature>
<evidence type="ECO:0000313" key="3">
    <source>
        <dbReference type="EMBL" id="KIW08627.1"/>
    </source>
</evidence>
<protein>
    <recommendedName>
        <fullName evidence="2">DUF7624 domain-containing protein</fullName>
    </recommendedName>
</protein>
<organism evidence="3 4">
    <name type="scientific">Verruconis gallopava</name>
    <dbReference type="NCBI Taxonomy" id="253628"/>
    <lineage>
        <taxon>Eukaryota</taxon>
        <taxon>Fungi</taxon>
        <taxon>Dikarya</taxon>
        <taxon>Ascomycota</taxon>
        <taxon>Pezizomycotina</taxon>
        <taxon>Dothideomycetes</taxon>
        <taxon>Pleosporomycetidae</taxon>
        <taxon>Venturiales</taxon>
        <taxon>Sympoventuriaceae</taxon>
        <taxon>Verruconis</taxon>
    </lineage>
</organism>
<evidence type="ECO:0000259" key="2">
    <source>
        <dbReference type="Pfam" id="PF24616"/>
    </source>
</evidence>